<evidence type="ECO:0000256" key="1">
    <source>
        <dbReference type="ARBA" id="ARBA00022857"/>
    </source>
</evidence>
<evidence type="ECO:0000256" key="3">
    <source>
        <dbReference type="ARBA" id="ARBA00038157"/>
    </source>
</evidence>
<comment type="caution">
    <text evidence="5">The sequence shown here is derived from an EMBL/GenBank/DDBJ whole genome shotgun (WGS) entry which is preliminary data.</text>
</comment>
<dbReference type="SUPFAM" id="SSF51430">
    <property type="entry name" value="NAD(P)-linked oxidoreductase"/>
    <property type="match status" value="1"/>
</dbReference>
<organism evidence="5 6">
    <name type="scientific">Aspergillus cavernicola</name>
    <dbReference type="NCBI Taxonomy" id="176166"/>
    <lineage>
        <taxon>Eukaryota</taxon>
        <taxon>Fungi</taxon>
        <taxon>Dikarya</taxon>
        <taxon>Ascomycota</taxon>
        <taxon>Pezizomycotina</taxon>
        <taxon>Eurotiomycetes</taxon>
        <taxon>Eurotiomycetidae</taxon>
        <taxon>Eurotiales</taxon>
        <taxon>Aspergillaceae</taxon>
        <taxon>Aspergillus</taxon>
        <taxon>Aspergillus subgen. Nidulantes</taxon>
    </lineage>
</organism>
<dbReference type="EMBL" id="JBFXLS010000075">
    <property type="protein sequence ID" value="KAL2819655.1"/>
    <property type="molecule type" value="Genomic_DNA"/>
</dbReference>
<feature type="domain" description="NADP-dependent oxidoreductase" evidence="4">
    <location>
        <begin position="29"/>
        <end position="327"/>
    </location>
</feature>
<dbReference type="PANTHER" id="PTHR43364">
    <property type="entry name" value="NADH-SPECIFIC METHYLGLYOXAL REDUCTASE-RELATED"/>
    <property type="match status" value="1"/>
</dbReference>
<evidence type="ECO:0000256" key="2">
    <source>
        <dbReference type="ARBA" id="ARBA00023002"/>
    </source>
</evidence>
<dbReference type="CDD" id="cd19146">
    <property type="entry name" value="AKR_AKR9A1-2"/>
    <property type="match status" value="1"/>
</dbReference>
<proteinExistence type="inferred from homology"/>
<keyword evidence="2" id="KW-0560">Oxidoreductase</keyword>
<protein>
    <submittedName>
        <fullName evidence="5">NADP-dependent oxidoreductase domain-containing protein</fullName>
    </submittedName>
</protein>
<gene>
    <name evidence="5" type="ORF">BDW59DRAFT_181624</name>
</gene>
<comment type="similarity">
    <text evidence="3">Belongs to the aldo/keto reductase family. Aldo/keto reductase 2 subfamily.</text>
</comment>
<dbReference type="Pfam" id="PF00248">
    <property type="entry name" value="Aldo_ket_red"/>
    <property type="match status" value="1"/>
</dbReference>
<name>A0ABR4HVZ3_9EURO</name>
<evidence type="ECO:0000313" key="5">
    <source>
        <dbReference type="EMBL" id="KAL2819655.1"/>
    </source>
</evidence>
<evidence type="ECO:0000313" key="6">
    <source>
        <dbReference type="Proteomes" id="UP001610335"/>
    </source>
</evidence>
<dbReference type="InterPro" id="IPR050523">
    <property type="entry name" value="AKR_Detox_Biosynth"/>
</dbReference>
<dbReference type="InterPro" id="IPR036812">
    <property type="entry name" value="NAD(P)_OxRdtase_dom_sf"/>
</dbReference>
<keyword evidence="6" id="KW-1185">Reference proteome</keyword>
<reference evidence="5 6" key="1">
    <citation type="submission" date="2024-07" db="EMBL/GenBank/DDBJ databases">
        <title>Section-level genome sequencing and comparative genomics of Aspergillus sections Usti and Cavernicolus.</title>
        <authorList>
            <consortium name="Lawrence Berkeley National Laboratory"/>
            <person name="Nybo J.L."/>
            <person name="Vesth T.C."/>
            <person name="Theobald S."/>
            <person name="Frisvad J.C."/>
            <person name="Larsen T.O."/>
            <person name="Kjaerboelling I."/>
            <person name="Rothschild-Mancinelli K."/>
            <person name="Lyhne E.K."/>
            <person name="Kogle M.E."/>
            <person name="Barry K."/>
            <person name="Clum A."/>
            <person name="Na H."/>
            <person name="Ledsgaard L."/>
            <person name="Lin J."/>
            <person name="Lipzen A."/>
            <person name="Kuo A."/>
            <person name="Riley R."/>
            <person name="Mondo S."/>
            <person name="LaButti K."/>
            <person name="Haridas S."/>
            <person name="Pangalinan J."/>
            <person name="Salamov A.A."/>
            <person name="Simmons B.A."/>
            <person name="Magnuson J.K."/>
            <person name="Chen J."/>
            <person name="Drula E."/>
            <person name="Henrissat B."/>
            <person name="Wiebenga A."/>
            <person name="Lubbers R.J."/>
            <person name="Gomes A.C."/>
            <person name="Makela M.R."/>
            <person name="Stajich J."/>
            <person name="Grigoriev I.V."/>
            <person name="Mortensen U.H."/>
            <person name="De vries R.P."/>
            <person name="Baker S.E."/>
            <person name="Andersen M.R."/>
        </authorList>
    </citation>
    <scope>NUCLEOTIDE SEQUENCE [LARGE SCALE GENOMIC DNA]</scope>
    <source>
        <strain evidence="5 6">CBS 600.67</strain>
    </source>
</reference>
<evidence type="ECO:0000259" key="4">
    <source>
        <dbReference type="Pfam" id="PF00248"/>
    </source>
</evidence>
<keyword evidence="1" id="KW-0521">NADP</keyword>
<dbReference type="Gene3D" id="3.20.20.100">
    <property type="entry name" value="NADP-dependent oxidoreductase domain"/>
    <property type="match status" value="1"/>
</dbReference>
<sequence length="387" mass="43754">MAAPPAPQPPSLLGYHRILSPLAGIRVSPLCLGTMHFGGQWTRAMGEVTKETAFALLDKFYTAGGNFIDTANFYQGEGSEKWIGEWISERGIRDELVLATKYTMGYRLTGSERIKSNFQGSHSKSLRLSVEASLRKLGTEYLDLLYVHMWDFSTGVEEVMQSLHHVVVSGKVLNLGISDAPAWVVVKCNEYARFHGLTRFSVYQGRWSCSYRDFERDILPMCQSEGLAIAPWGALGRGQFKTAEAFQEEGTRNMGPQEEKHRLMAEKLAEVGERKGVAPASIALAYLLHKAPYVFPVIGCRTVEQLESNIESLAVELTEDEIHEIEDTTEFDLGFPMSFLFETPKQRYRSTMTTRDIWQVTCNTRLETVPKFRPIEPKQGYNQMDRK</sequence>
<dbReference type="PANTHER" id="PTHR43364:SF7">
    <property type="entry name" value="NADP-DEPENDENT OXIDOREDUCTASE DOMAIN-CONTAINING PROTEIN-RELATED"/>
    <property type="match status" value="1"/>
</dbReference>
<dbReference type="Proteomes" id="UP001610335">
    <property type="component" value="Unassembled WGS sequence"/>
</dbReference>
<dbReference type="InterPro" id="IPR023210">
    <property type="entry name" value="NADP_OxRdtase_dom"/>
</dbReference>
<accession>A0ABR4HVZ3</accession>